<organism evidence="5 6">
    <name type="scientific">Streptococcus pneumoniae</name>
    <dbReference type="NCBI Taxonomy" id="1313"/>
    <lineage>
        <taxon>Bacteria</taxon>
        <taxon>Bacillati</taxon>
        <taxon>Bacillota</taxon>
        <taxon>Bacilli</taxon>
        <taxon>Lactobacillales</taxon>
        <taxon>Streptococcaceae</taxon>
        <taxon>Streptococcus</taxon>
    </lineage>
</organism>
<evidence type="ECO:0000259" key="4">
    <source>
        <dbReference type="PROSITE" id="PS50930"/>
    </source>
</evidence>
<keyword evidence="5" id="KW-0418">Kinase</keyword>
<dbReference type="Pfam" id="PF14501">
    <property type="entry name" value="HATPase_c_5"/>
    <property type="match status" value="1"/>
</dbReference>
<dbReference type="AlphaFoldDB" id="A0A4M3JZA7"/>
<feature type="domain" description="HTH LytTR-type" evidence="4">
    <location>
        <begin position="142"/>
        <end position="222"/>
    </location>
</feature>
<dbReference type="SUPFAM" id="SSF55874">
    <property type="entry name" value="ATPase domain of HSP90 chaperone/DNA topoisomerase II/histidine kinase"/>
    <property type="match status" value="1"/>
</dbReference>
<evidence type="ECO:0000259" key="3">
    <source>
        <dbReference type="PROSITE" id="PS50110"/>
    </source>
</evidence>
<dbReference type="PROSITE" id="PS50930">
    <property type="entry name" value="HTH_LYTTR"/>
    <property type="match status" value="1"/>
</dbReference>
<dbReference type="SMART" id="SM00448">
    <property type="entry name" value="REC"/>
    <property type="match status" value="1"/>
</dbReference>
<dbReference type="CDD" id="cd17533">
    <property type="entry name" value="REC_LytTR_AgrA-like"/>
    <property type="match status" value="1"/>
</dbReference>
<dbReference type="FunFam" id="3.40.50.2300:FF:000376">
    <property type="entry name" value="Response regulator BlpR"/>
    <property type="match status" value="1"/>
</dbReference>
<dbReference type="Gene3D" id="3.30.565.10">
    <property type="entry name" value="Histidine kinase-like ATPase, C-terminal domain"/>
    <property type="match status" value="1"/>
</dbReference>
<dbReference type="Pfam" id="PF00072">
    <property type="entry name" value="Response_reg"/>
    <property type="match status" value="1"/>
</dbReference>
<dbReference type="InterPro" id="IPR011006">
    <property type="entry name" value="CheY-like_superfamily"/>
</dbReference>
<sequence>MRIFVLEDDFSQQTRIETTIEKLLKAHHIIPSSFEVFGKPDELLAEVHEKGAHQLFFLDIEIRNEEMKGLEVARKIRDRDPYALIVFVTTHSEFMPLSFRYQVSALDYIDKALSAEEFESRIETALLYANSQDSKSLAEDCFYFKSKFAQFQYPFKEIYYLETSPRPHRVILYTKTDRLEFTASLEEVFKQEPRLLQCHRSFLINPANVVHLDKKEKLLFFYGLFPMILMNLFYRGVSYFVLPFLGQGQVYDGYSFTGLCIIIFNFFLSLAFLKWLDYDFTSLRREILDTGFQKSLTKINWIMGAYYLVIQSLSYFEYEQGIQSTTVRHLILVFYLLFFMGVIKKLDTYLKNKLHERLNQEQTLRYRDMERHSRHIEELYKEVRSFRHDYTNLLTSLRLGIEEEDMEQIKEVYDSVLKDSSEKLQDNKYDLGRLVNVRDRALKSLLAGKFIKAREKDIVFNVEVPEEIQVEGMRLLDFLTIVSILCDNAIEASAEAGQPHVSIAFLKSGVQETFIIENSIKEEGIDISEIFSFGVSSKGEERGVGLYTVMKIVESYPNASLNTTCQDQVFRQVLTMIPTE</sequence>
<dbReference type="GO" id="GO:0000160">
    <property type="term" value="P:phosphorelay signal transduction system"/>
    <property type="evidence" value="ECO:0007669"/>
    <property type="project" value="InterPro"/>
</dbReference>
<dbReference type="CDD" id="cd16935">
    <property type="entry name" value="HATPase_AgrC-ComD-like"/>
    <property type="match status" value="1"/>
</dbReference>
<reference evidence="5 6" key="1">
    <citation type="submission" date="2019-04" db="EMBL/GenBank/DDBJ databases">
        <authorList>
            <consortium name="Pathogen Informatics"/>
        </authorList>
    </citation>
    <scope>NUCLEOTIDE SEQUENCE [LARGE SCALE GENOMIC DNA]</scope>
    <source>
        <strain evidence="5 6">GPSC232</strain>
    </source>
</reference>
<dbReference type="Gene3D" id="3.40.50.2300">
    <property type="match status" value="1"/>
</dbReference>
<evidence type="ECO:0000313" key="6">
    <source>
        <dbReference type="Proteomes" id="UP000304540"/>
    </source>
</evidence>
<evidence type="ECO:0000313" key="5">
    <source>
        <dbReference type="EMBL" id="VRI37468.1"/>
    </source>
</evidence>
<dbReference type="InterPro" id="IPR007492">
    <property type="entry name" value="LytTR_DNA-bd_dom"/>
</dbReference>
<keyword evidence="5" id="KW-0808">Transferase</keyword>
<dbReference type="Gene3D" id="2.40.50.1020">
    <property type="entry name" value="LytTr DNA-binding domain"/>
    <property type="match status" value="1"/>
</dbReference>
<dbReference type="PANTHER" id="PTHR40448:SF1">
    <property type="entry name" value="TWO-COMPONENT SENSOR HISTIDINE KINASE"/>
    <property type="match status" value="1"/>
</dbReference>
<name>A0A4M3JZA7_STREE</name>
<dbReference type="PROSITE" id="PS50110">
    <property type="entry name" value="RESPONSE_REGULATORY"/>
    <property type="match status" value="1"/>
</dbReference>
<dbReference type="Pfam" id="PF04397">
    <property type="entry name" value="LytTR"/>
    <property type="match status" value="1"/>
</dbReference>
<protein>
    <submittedName>
        <fullName evidence="5">Sensor histidine kinase BlpH</fullName>
    </submittedName>
</protein>
<dbReference type="PANTHER" id="PTHR40448">
    <property type="entry name" value="TWO-COMPONENT SENSOR HISTIDINE KINASE"/>
    <property type="match status" value="1"/>
</dbReference>
<feature type="transmembrane region" description="Helical" evidence="2">
    <location>
        <begin position="219"/>
        <end position="242"/>
    </location>
</feature>
<dbReference type="FunFam" id="3.30.565.10:FF:000077">
    <property type="entry name" value="BlpH histidine kinase TCS13"/>
    <property type="match status" value="1"/>
</dbReference>
<dbReference type="SUPFAM" id="SSF52172">
    <property type="entry name" value="CheY-like"/>
    <property type="match status" value="1"/>
</dbReference>
<keyword evidence="2" id="KW-1133">Transmembrane helix</keyword>
<keyword evidence="1" id="KW-0597">Phosphoprotein</keyword>
<dbReference type="InterPro" id="IPR036890">
    <property type="entry name" value="HATPase_C_sf"/>
</dbReference>
<dbReference type="GO" id="GO:0016301">
    <property type="term" value="F:kinase activity"/>
    <property type="evidence" value="ECO:0007669"/>
    <property type="project" value="UniProtKB-KW"/>
</dbReference>
<evidence type="ECO:0000256" key="1">
    <source>
        <dbReference type="PROSITE-ProRule" id="PRU00169"/>
    </source>
</evidence>
<dbReference type="EMBL" id="CABABW010000018">
    <property type="protein sequence ID" value="VRI37468.1"/>
    <property type="molecule type" value="Genomic_DNA"/>
</dbReference>
<feature type="domain" description="Response regulatory" evidence="3">
    <location>
        <begin position="2"/>
        <end position="126"/>
    </location>
</feature>
<gene>
    <name evidence="5" type="primary">blpH</name>
    <name evidence="5" type="ORF">SAMEA3381574_01711</name>
</gene>
<evidence type="ECO:0000256" key="2">
    <source>
        <dbReference type="SAM" id="Phobius"/>
    </source>
</evidence>
<feature type="modified residue" description="4-aspartylphosphate" evidence="1">
    <location>
        <position position="59"/>
    </location>
</feature>
<dbReference type="GO" id="GO:0042802">
    <property type="term" value="F:identical protein binding"/>
    <property type="evidence" value="ECO:0007669"/>
    <property type="project" value="TreeGrafter"/>
</dbReference>
<dbReference type="Proteomes" id="UP000304540">
    <property type="component" value="Unassembled WGS sequence"/>
</dbReference>
<keyword evidence="2" id="KW-0472">Membrane</keyword>
<dbReference type="InterPro" id="IPR001789">
    <property type="entry name" value="Sig_transdc_resp-reg_receiver"/>
</dbReference>
<feature type="transmembrane region" description="Helical" evidence="2">
    <location>
        <begin position="296"/>
        <end position="314"/>
    </location>
</feature>
<accession>A0A4M3JZA7</accession>
<feature type="transmembrane region" description="Helical" evidence="2">
    <location>
        <begin position="254"/>
        <end position="276"/>
    </location>
</feature>
<proteinExistence type="predicted"/>
<dbReference type="InterPro" id="IPR032834">
    <property type="entry name" value="NatK-like_C"/>
</dbReference>
<feature type="transmembrane region" description="Helical" evidence="2">
    <location>
        <begin position="326"/>
        <end position="343"/>
    </location>
</feature>
<keyword evidence="2" id="KW-0812">Transmembrane</keyword>
<dbReference type="GO" id="GO:0003677">
    <property type="term" value="F:DNA binding"/>
    <property type="evidence" value="ECO:0007669"/>
    <property type="project" value="InterPro"/>
</dbReference>
<dbReference type="SMART" id="SM00850">
    <property type="entry name" value="LytTR"/>
    <property type="match status" value="1"/>
</dbReference>